<evidence type="ECO:0000313" key="4">
    <source>
        <dbReference type="WBParaSite" id="SSLN_0000499201-mRNA-1"/>
    </source>
</evidence>
<dbReference type="EMBL" id="UYSU01033018">
    <property type="protein sequence ID" value="VDL91224.1"/>
    <property type="molecule type" value="Genomic_DNA"/>
</dbReference>
<keyword evidence="3" id="KW-1185">Reference proteome</keyword>
<feature type="region of interest" description="Disordered" evidence="1">
    <location>
        <begin position="1"/>
        <end position="24"/>
    </location>
</feature>
<dbReference type="AlphaFoldDB" id="A0A183SKT9"/>
<gene>
    <name evidence="2" type="ORF">SSLN_LOCUS4839</name>
</gene>
<reference evidence="4" key="1">
    <citation type="submission" date="2016-06" db="UniProtKB">
        <authorList>
            <consortium name="WormBaseParasite"/>
        </authorList>
    </citation>
    <scope>IDENTIFICATION</scope>
</reference>
<feature type="compositionally biased region" description="Low complexity" evidence="1">
    <location>
        <begin position="11"/>
        <end position="20"/>
    </location>
</feature>
<name>A0A183SKT9_SCHSO</name>
<sequence length="178" mass="18995">METEPTPTPLNPFSSSLSPSPSTPLLPLPPLPLFPLHLFSPFPLPHGRKSPMAGATSITAPLDPDQHLLPPPDAAKGGLDAPPIETLITAGFFPVWMRDQQDVTKVIPGADGWTDRHLVISKLRTAELGPTQSPISGLLDSVVTPGPGAESEQRVGEMKAKSIFTIIRRKSPSLHSVQ</sequence>
<dbReference type="Proteomes" id="UP000275846">
    <property type="component" value="Unassembled WGS sequence"/>
</dbReference>
<evidence type="ECO:0000256" key="1">
    <source>
        <dbReference type="SAM" id="MobiDB-lite"/>
    </source>
</evidence>
<feature type="compositionally biased region" description="Pro residues" evidence="1">
    <location>
        <begin position="1"/>
        <end position="10"/>
    </location>
</feature>
<organism evidence="4">
    <name type="scientific">Schistocephalus solidus</name>
    <name type="common">Tapeworm</name>
    <dbReference type="NCBI Taxonomy" id="70667"/>
    <lineage>
        <taxon>Eukaryota</taxon>
        <taxon>Metazoa</taxon>
        <taxon>Spiralia</taxon>
        <taxon>Lophotrochozoa</taxon>
        <taxon>Platyhelminthes</taxon>
        <taxon>Cestoda</taxon>
        <taxon>Eucestoda</taxon>
        <taxon>Diphyllobothriidea</taxon>
        <taxon>Diphyllobothriidae</taxon>
        <taxon>Schistocephalus</taxon>
    </lineage>
</organism>
<evidence type="ECO:0000313" key="2">
    <source>
        <dbReference type="EMBL" id="VDL91224.1"/>
    </source>
</evidence>
<evidence type="ECO:0000313" key="3">
    <source>
        <dbReference type="Proteomes" id="UP000275846"/>
    </source>
</evidence>
<protein>
    <submittedName>
        <fullName evidence="4">PEX-1N domain-containing protein</fullName>
    </submittedName>
</protein>
<dbReference type="WBParaSite" id="SSLN_0000499201-mRNA-1">
    <property type="protein sequence ID" value="SSLN_0000499201-mRNA-1"/>
    <property type="gene ID" value="SSLN_0000499201"/>
</dbReference>
<accession>A0A183SKT9</accession>
<reference evidence="2 3" key="2">
    <citation type="submission" date="2018-11" db="EMBL/GenBank/DDBJ databases">
        <authorList>
            <consortium name="Pathogen Informatics"/>
        </authorList>
    </citation>
    <scope>NUCLEOTIDE SEQUENCE [LARGE SCALE GENOMIC DNA]</scope>
    <source>
        <strain evidence="2 3">NST_G2</strain>
    </source>
</reference>
<proteinExistence type="predicted"/>